<dbReference type="OrthoDB" id="9813151at2"/>
<evidence type="ECO:0000256" key="7">
    <source>
        <dbReference type="ARBA" id="ARBA00022741"/>
    </source>
</evidence>
<dbReference type="RefSeq" id="WP_073154125.1">
    <property type="nucleotide sequence ID" value="NZ_FQVL01000003.1"/>
</dbReference>
<dbReference type="Gene3D" id="1.10.287.130">
    <property type="match status" value="1"/>
</dbReference>
<keyword evidence="6" id="KW-0808">Transferase</keyword>
<dbReference type="SUPFAM" id="SSF55785">
    <property type="entry name" value="PYP-like sensor domain (PAS domain)"/>
    <property type="match status" value="1"/>
</dbReference>
<dbReference type="Gene3D" id="3.30.565.10">
    <property type="entry name" value="Histidine kinase-like ATPase, C-terminal domain"/>
    <property type="match status" value="1"/>
</dbReference>
<dbReference type="InterPro" id="IPR035965">
    <property type="entry name" value="PAS-like_dom_sf"/>
</dbReference>
<keyword evidence="12" id="KW-0812">Transmembrane</keyword>
<accession>A0A1M4W3Q6</accession>
<comment type="subcellular location">
    <subcellularLocation>
        <location evidence="2">Cell membrane</location>
        <topology evidence="2">Multi-pass membrane protein</topology>
    </subcellularLocation>
</comment>
<dbReference type="InterPro" id="IPR050351">
    <property type="entry name" value="BphY/WalK/GraS-like"/>
</dbReference>
<dbReference type="InterPro" id="IPR036097">
    <property type="entry name" value="HisK_dim/P_sf"/>
</dbReference>
<feature type="transmembrane region" description="Helical" evidence="12">
    <location>
        <begin position="140"/>
        <end position="160"/>
    </location>
</feature>
<evidence type="ECO:0000256" key="8">
    <source>
        <dbReference type="ARBA" id="ARBA00022777"/>
    </source>
</evidence>
<evidence type="ECO:0000256" key="2">
    <source>
        <dbReference type="ARBA" id="ARBA00004651"/>
    </source>
</evidence>
<feature type="domain" description="PAS" evidence="14">
    <location>
        <begin position="217"/>
        <end position="268"/>
    </location>
</feature>
<dbReference type="GO" id="GO:0004721">
    <property type="term" value="F:phosphoprotein phosphatase activity"/>
    <property type="evidence" value="ECO:0007669"/>
    <property type="project" value="TreeGrafter"/>
</dbReference>
<dbReference type="CDD" id="cd00075">
    <property type="entry name" value="HATPase"/>
    <property type="match status" value="1"/>
</dbReference>
<dbReference type="InterPro" id="IPR003661">
    <property type="entry name" value="HisK_dim/P_dom"/>
</dbReference>
<evidence type="ECO:0000259" key="15">
    <source>
        <dbReference type="PROSITE" id="PS50885"/>
    </source>
</evidence>
<comment type="catalytic activity">
    <reaction evidence="1">
        <text>ATP + protein L-histidine = ADP + protein N-phospho-L-histidine.</text>
        <dbReference type="EC" id="2.7.13.3"/>
    </reaction>
</comment>
<dbReference type="SUPFAM" id="SSF158472">
    <property type="entry name" value="HAMP domain-like"/>
    <property type="match status" value="1"/>
</dbReference>
<keyword evidence="17" id="KW-1185">Reference proteome</keyword>
<evidence type="ECO:0000256" key="3">
    <source>
        <dbReference type="ARBA" id="ARBA00012438"/>
    </source>
</evidence>
<organism evidence="16 17">
    <name type="scientific">Seinonella peptonophila</name>
    <dbReference type="NCBI Taxonomy" id="112248"/>
    <lineage>
        <taxon>Bacteria</taxon>
        <taxon>Bacillati</taxon>
        <taxon>Bacillota</taxon>
        <taxon>Bacilli</taxon>
        <taxon>Bacillales</taxon>
        <taxon>Thermoactinomycetaceae</taxon>
        <taxon>Seinonella</taxon>
    </lineage>
</organism>
<evidence type="ECO:0000259" key="14">
    <source>
        <dbReference type="PROSITE" id="PS50112"/>
    </source>
</evidence>
<protein>
    <recommendedName>
        <fullName evidence="3">histidine kinase</fullName>
        <ecNumber evidence="3">2.7.13.3</ecNumber>
    </recommendedName>
</protein>
<dbReference type="AlphaFoldDB" id="A0A1M4W3Q6"/>
<dbReference type="SMART" id="SM00387">
    <property type="entry name" value="HATPase_c"/>
    <property type="match status" value="1"/>
</dbReference>
<dbReference type="InterPro" id="IPR004358">
    <property type="entry name" value="Sig_transdc_His_kin-like_C"/>
</dbReference>
<dbReference type="PRINTS" id="PR00344">
    <property type="entry name" value="BCTRLSENSOR"/>
</dbReference>
<feature type="domain" description="HAMP" evidence="15">
    <location>
        <begin position="160"/>
        <end position="212"/>
    </location>
</feature>
<evidence type="ECO:0000256" key="9">
    <source>
        <dbReference type="ARBA" id="ARBA00022840"/>
    </source>
</evidence>
<keyword evidence="5" id="KW-0597">Phosphoprotein</keyword>
<keyword evidence="4" id="KW-1003">Cell membrane</keyword>
<dbReference type="EC" id="2.7.13.3" evidence="3"/>
<dbReference type="InterPro" id="IPR036890">
    <property type="entry name" value="HATPase_C_sf"/>
</dbReference>
<evidence type="ECO:0000256" key="11">
    <source>
        <dbReference type="ARBA" id="ARBA00023136"/>
    </source>
</evidence>
<evidence type="ECO:0000313" key="17">
    <source>
        <dbReference type="Proteomes" id="UP000184476"/>
    </source>
</evidence>
<dbReference type="CDD" id="cd00082">
    <property type="entry name" value="HisKA"/>
    <property type="match status" value="1"/>
</dbReference>
<dbReference type="PANTHER" id="PTHR45453:SF1">
    <property type="entry name" value="PHOSPHATE REGULON SENSOR PROTEIN PHOR"/>
    <property type="match status" value="1"/>
</dbReference>
<gene>
    <name evidence="16" type="ORF">SAMN05444392_10314</name>
</gene>
<dbReference type="CDD" id="cd06225">
    <property type="entry name" value="HAMP"/>
    <property type="match status" value="1"/>
</dbReference>
<evidence type="ECO:0000256" key="12">
    <source>
        <dbReference type="SAM" id="Phobius"/>
    </source>
</evidence>
<dbReference type="InterPro" id="IPR000014">
    <property type="entry name" value="PAS"/>
</dbReference>
<evidence type="ECO:0000256" key="4">
    <source>
        <dbReference type="ARBA" id="ARBA00022475"/>
    </source>
</evidence>
<dbReference type="NCBIfam" id="TIGR00229">
    <property type="entry name" value="sensory_box"/>
    <property type="match status" value="1"/>
</dbReference>
<keyword evidence="10" id="KW-0902">Two-component regulatory system</keyword>
<dbReference type="NCBIfam" id="NF046044">
    <property type="entry name" value="PnpS"/>
    <property type="match status" value="1"/>
</dbReference>
<feature type="transmembrane region" description="Helical" evidence="12">
    <location>
        <begin position="12"/>
        <end position="32"/>
    </location>
</feature>
<feature type="domain" description="Histidine kinase" evidence="13">
    <location>
        <begin position="340"/>
        <end position="556"/>
    </location>
</feature>
<dbReference type="GO" id="GO:0000155">
    <property type="term" value="F:phosphorelay sensor kinase activity"/>
    <property type="evidence" value="ECO:0007669"/>
    <property type="project" value="InterPro"/>
</dbReference>
<dbReference type="Gene3D" id="6.10.340.10">
    <property type="match status" value="1"/>
</dbReference>
<proteinExistence type="predicted"/>
<dbReference type="Pfam" id="PF00989">
    <property type="entry name" value="PAS"/>
    <property type="match status" value="1"/>
</dbReference>
<dbReference type="Proteomes" id="UP000184476">
    <property type="component" value="Unassembled WGS sequence"/>
</dbReference>
<dbReference type="PROSITE" id="PS50109">
    <property type="entry name" value="HIS_KIN"/>
    <property type="match status" value="1"/>
</dbReference>
<dbReference type="GO" id="GO:0005886">
    <property type="term" value="C:plasma membrane"/>
    <property type="evidence" value="ECO:0007669"/>
    <property type="project" value="UniProtKB-SubCell"/>
</dbReference>
<dbReference type="GO" id="GO:0006355">
    <property type="term" value="P:regulation of DNA-templated transcription"/>
    <property type="evidence" value="ECO:0007669"/>
    <property type="project" value="InterPro"/>
</dbReference>
<keyword evidence="8 16" id="KW-0418">Kinase</keyword>
<dbReference type="InterPro" id="IPR013767">
    <property type="entry name" value="PAS_fold"/>
</dbReference>
<keyword evidence="9" id="KW-0067">ATP-binding</keyword>
<dbReference type="Gene3D" id="3.30.450.20">
    <property type="entry name" value="PAS domain"/>
    <property type="match status" value="1"/>
</dbReference>
<evidence type="ECO:0000313" key="16">
    <source>
        <dbReference type="EMBL" id="SHE75780.1"/>
    </source>
</evidence>
<dbReference type="Pfam" id="PF00512">
    <property type="entry name" value="HisKA"/>
    <property type="match status" value="1"/>
</dbReference>
<sequence length="560" mass="64040">MSHTLKSRIIQMLWVLIGSTVLVSGLFFWLLIQEVYDDFLSDRLLREGEWIAQNIDWEQMRQDPNIWREQRNQYKKMFKFQAELTDAKSFQAKKPIVKSYDEKLTGTFPIHRSGQIVGFLSLELNREQAEVEMDRLRNSLIGGMILISVLAALASSRVAIQVVRPIEEMAQVAIDLTKKRFYRRVHGRGNDEVGRLGHAINRVAHHLQKQMNALRQSEQRLISVMETMESGLLLVDGAGMIRFVNQSFERSLSYSTGSLIGQSYQVLDQPFGLFNLIEQCINREQKIHDEVTLYLPQEQIYEVVVTPMWEDPQGVSVVVMIHNMTAVRRLEQMRKDFVANVSHELKTPITSIRGFSETLLDGAMSDQATSREFLQIIHDESIRLQRLVADLLDLSQLESKQMSIHPEWTQMKPLIDSVVKTMEEQAKNRKQKLSVQVDSFSAKVDVDGFRQILINLLSNAVAYTPDGGTITVTAKPINDGWELCVADSGIGIPKKDLDRIFERFYRVNKDRSRESGGTGLGLAIVKHLVELHRGDIYVDSKVSEGSKFRIVFPMEESSDR</sequence>
<dbReference type="STRING" id="112248.SAMN05444392_10314"/>
<evidence type="ECO:0000256" key="10">
    <source>
        <dbReference type="ARBA" id="ARBA00023012"/>
    </source>
</evidence>
<name>A0A1M4W3Q6_9BACL</name>
<dbReference type="InterPro" id="IPR003660">
    <property type="entry name" value="HAMP_dom"/>
</dbReference>
<evidence type="ECO:0000259" key="13">
    <source>
        <dbReference type="PROSITE" id="PS50109"/>
    </source>
</evidence>
<dbReference type="FunFam" id="1.10.287.130:FF:000008">
    <property type="entry name" value="Two-component sensor histidine kinase"/>
    <property type="match status" value="1"/>
</dbReference>
<evidence type="ECO:0000256" key="1">
    <source>
        <dbReference type="ARBA" id="ARBA00000085"/>
    </source>
</evidence>
<dbReference type="InterPro" id="IPR003594">
    <property type="entry name" value="HATPase_dom"/>
</dbReference>
<dbReference type="EMBL" id="FQVL01000003">
    <property type="protein sequence ID" value="SHE75780.1"/>
    <property type="molecule type" value="Genomic_DNA"/>
</dbReference>
<dbReference type="InterPro" id="IPR005467">
    <property type="entry name" value="His_kinase_dom"/>
</dbReference>
<reference evidence="16 17" key="1">
    <citation type="submission" date="2016-11" db="EMBL/GenBank/DDBJ databases">
        <authorList>
            <person name="Jaros S."/>
            <person name="Januszkiewicz K."/>
            <person name="Wedrychowicz H."/>
        </authorList>
    </citation>
    <scope>NUCLEOTIDE SEQUENCE [LARGE SCALE GENOMIC DNA]</scope>
    <source>
        <strain evidence="16 17">DSM 44666</strain>
    </source>
</reference>
<dbReference type="SMART" id="SM00304">
    <property type="entry name" value="HAMP"/>
    <property type="match status" value="1"/>
</dbReference>
<dbReference type="SMART" id="SM00091">
    <property type="entry name" value="PAS"/>
    <property type="match status" value="1"/>
</dbReference>
<keyword evidence="12" id="KW-1133">Transmembrane helix</keyword>
<keyword evidence="11 12" id="KW-0472">Membrane</keyword>
<dbReference type="SUPFAM" id="SSF47384">
    <property type="entry name" value="Homodimeric domain of signal transducing histidine kinase"/>
    <property type="match status" value="1"/>
</dbReference>
<evidence type="ECO:0000256" key="5">
    <source>
        <dbReference type="ARBA" id="ARBA00022553"/>
    </source>
</evidence>
<dbReference type="PANTHER" id="PTHR45453">
    <property type="entry name" value="PHOSPHATE REGULON SENSOR PROTEIN PHOR"/>
    <property type="match status" value="1"/>
</dbReference>
<dbReference type="SUPFAM" id="SSF55874">
    <property type="entry name" value="ATPase domain of HSP90 chaperone/DNA topoisomerase II/histidine kinase"/>
    <property type="match status" value="1"/>
</dbReference>
<dbReference type="GO" id="GO:0016036">
    <property type="term" value="P:cellular response to phosphate starvation"/>
    <property type="evidence" value="ECO:0007669"/>
    <property type="project" value="TreeGrafter"/>
</dbReference>
<dbReference type="GO" id="GO:0005524">
    <property type="term" value="F:ATP binding"/>
    <property type="evidence" value="ECO:0007669"/>
    <property type="project" value="UniProtKB-KW"/>
</dbReference>
<dbReference type="FunFam" id="3.30.565.10:FF:000006">
    <property type="entry name" value="Sensor histidine kinase WalK"/>
    <property type="match status" value="1"/>
</dbReference>
<dbReference type="PROSITE" id="PS50112">
    <property type="entry name" value="PAS"/>
    <property type="match status" value="1"/>
</dbReference>
<dbReference type="SMART" id="SM00388">
    <property type="entry name" value="HisKA"/>
    <property type="match status" value="1"/>
</dbReference>
<dbReference type="Pfam" id="PF02518">
    <property type="entry name" value="HATPase_c"/>
    <property type="match status" value="1"/>
</dbReference>
<keyword evidence="7" id="KW-0547">Nucleotide-binding</keyword>
<evidence type="ECO:0000256" key="6">
    <source>
        <dbReference type="ARBA" id="ARBA00022679"/>
    </source>
</evidence>
<dbReference type="PROSITE" id="PS50885">
    <property type="entry name" value="HAMP"/>
    <property type="match status" value="1"/>
</dbReference>
<dbReference type="Pfam" id="PF00672">
    <property type="entry name" value="HAMP"/>
    <property type="match status" value="1"/>
</dbReference>